<reference evidence="1" key="1">
    <citation type="journal article" date="2020" name="Fungal Divers.">
        <title>Resolving the Mortierellaceae phylogeny through synthesis of multi-gene phylogenetics and phylogenomics.</title>
        <authorList>
            <person name="Vandepol N."/>
            <person name="Liber J."/>
            <person name="Desiro A."/>
            <person name="Na H."/>
            <person name="Kennedy M."/>
            <person name="Barry K."/>
            <person name="Grigoriev I.V."/>
            <person name="Miller A.N."/>
            <person name="O'Donnell K."/>
            <person name="Stajich J.E."/>
            <person name="Bonito G."/>
        </authorList>
    </citation>
    <scope>NUCLEOTIDE SEQUENCE</scope>
    <source>
        <strain evidence="1">MES-2147</strain>
    </source>
</reference>
<organism evidence="1 2">
    <name type="scientific">Modicella reniformis</name>
    <dbReference type="NCBI Taxonomy" id="1440133"/>
    <lineage>
        <taxon>Eukaryota</taxon>
        <taxon>Fungi</taxon>
        <taxon>Fungi incertae sedis</taxon>
        <taxon>Mucoromycota</taxon>
        <taxon>Mortierellomycotina</taxon>
        <taxon>Mortierellomycetes</taxon>
        <taxon>Mortierellales</taxon>
        <taxon>Mortierellaceae</taxon>
        <taxon>Modicella</taxon>
    </lineage>
</organism>
<name>A0A9P6MKG0_9FUNG</name>
<protein>
    <submittedName>
        <fullName evidence="1">Uncharacterized protein</fullName>
    </submittedName>
</protein>
<dbReference type="Proteomes" id="UP000749646">
    <property type="component" value="Unassembled WGS sequence"/>
</dbReference>
<comment type="caution">
    <text evidence="1">The sequence shown here is derived from an EMBL/GenBank/DDBJ whole genome shotgun (WGS) entry which is preliminary data.</text>
</comment>
<evidence type="ECO:0000313" key="1">
    <source>
        <dbReference type="EMBL" id="KAG0006238.1"/>
    </source>
</evidence>
<dbReference type="EMBL" id="JAAAHW010000136">
    <property type="protein sequence ID" value="KAG0006238.1"/>
    <property type="molecule type" value="Genomic_DNA"/>
</dbReference>
<sequence>VKVPYRAVLVTHTYKGKDAMKELVKQLDKPNIRVKTKEKAPQMLDWVNYQEKQNIEELLNGNGEYGLRTGTLMGNY</sequence>
<feature type="non-terminal residue" evidence="1">
    <location>
        <position position="1"/>
    </location>
</feature>
<gene>
    <name evidence="1" type="ORF">BGZ65_008929</name>
</gene>
<keyword evidence="2" id="KW-1185">Reference proteome</keyword>
<dbReference type="AlphaFoldDB" id="A0A9P6MKG0"/>
<evidence type="ECO:0000313" key="2">
    <source>
        <dbReference type="Proteomes" id="UP000749646"/>
    </source>
</evidence>
<proteinExistence type="predicted"/>
<accession>A0A9P6MKG0</accession>